<keyword evidence="4" id="KW-1185">Reference proteome</keyword>
<dbReference type="GO" id="GO:0005737">
    <property type="term" value="C:cytoplasm"/>
    <property type="evidence" value="ECO:0007669"/>
    <property type="project" value="TreeGrafter"/>
</dbReference>
<name>A0A653DPN2_CALMS</name>
<dbReference type="Proteomes" id="UP000410492">
    <property type="component" value="Unassembled WGS sequence"/>
</dbReference>
<dbReference type="GO" id="GO:0005886">
    <property type="term" value="C:plasma membrane"/>
    <property type="evidence" value="ECO:0007669"/>
    <property type="project" value="TreeGrafter"/>
</dbReference>
<dbReference type="CDD" id="cd00068">
    <property type="entry name" value="GGL"/>
    <property type="match status" value="1"/>
</dbReference>
<feature type="non-terminal residue" evidence="3">
    <location>
        <position position="1"/>
    </location>
</feature>
<dbReference type="SMART" id="SM00224">
    <property type="entry name" value="GGL"/>
    <property type="match status" value="1"/>
</dbReference>
<dbReference type="GO" id="GO:0043005">
    <property type="term" value="C:neuron projection"/>
    <property type="evidence" value="ECO:0007669"/>
    <property type="project" value="TreeGrafter"/>
</dbReference>
<dbReference type="GO" id="GO:0009968">
    <property type="term" value="P:negative regulation of signal transduction"/>
    <property type="evidence" value="ECO:0007669"/>
    <property type="project" value="UniProtKB-KW"/>
</dbReference>
<dbReference type="GO" id="GO:0008277">
    <property type="term" value="P:regulation of G protein-coupled receptor signaling pathway"/>
    <property type="evidence" value="ECO:0007669"/>
    <property type="project" value="InterPro"/>
</dbReference>
<keyword evidence="1" id="KW-0734">Signal transduction inhibitor</keyword>
<dbReference type="Pfam" id="PF18148">
    <property type="entry name" value="RGS_DHEX"/>
    <property type="match status" value="1"/>
</dbReference>
<dbReference type="SUPFAM" id="SSF48670">
    <property type="entry name" value="Transducin (heterotrimeric G protein), gamma chain"/>
    <property type="match status" value="1"/>
</dbReference>
<dbReference type="Pfam" id="PF00631">
    <property type="entry name" value="G-gamma"/>
    <property type="match status" value="1"/>
</dbReference>
<dbReference type="InterPro" id="IPR015898">
    <property type="entry name" value="G-protein_gamma-like_dom"/>
</dbReference>
<dbReference type="Gene3D" id="1.10.1240.60">
    <property type="match status" value="1"/>
</dbReference>
<dbReference type="OrthoDB" id="196547at2759"/>
<sequence length="140" mass="16439">LQVKQSKGLKKADKLISDSQERAYWRVHRPPPGMVSPLEQCPVPTRTWSTGCRTRKRTIEDCRREVELLRSSLNKTRIKVSQALESMMQHVEIYTEYDPLITPTQPSNPWVSEDLAYWQLNSPLEVMMHRLRKSFEVMVK</sequence>
<dbReference type="PANTHER" id="PTHR45746">
    <property type="entry name" value="LP21163P"/>
    <property type="match status" value="1"/>
</dbReference>
<dbReference type="EMBL" id="CAACVG010013630">
    <property type="protein sequence ID" value="VEN62207.1"/>
    <property type="molecule type" value="Genomic_DNA"/>
</dbReference>
<dbReference type="PANTHER" id="PTHR45746:SF5">
    <property type="entry name" value="REGULATOR OF G-PROTEIN SIGNALING 7"/>
    <property type="match status" value="1"/>
</dbReference>
<evidence type="ECO:0000313" key="4">
    <source>
        <dbReference type="Proteomes" id="UP000410492"/>
    </source>
</evidence>
<evidence type="ECO:0000313" key="3">
    <source>
        <dbReference type="EMBL" id="VEN62207.1"/>
    </source>
</evidence>
<feature type="non-terminal residue" evidence="3">
    <location>
        <position position="140"/>
    </location>
</feature>
<dbReference type="InterPro" id="IPR040759">
    <property type="entry name" value="RGS_DHEX"/>
</dbReference>
<evidence type="ECO:0000256" key="1">
    <source>
        <dbReference type="ARBA" id="ARBA00022700"/>
    </source>
</evidence>
<evidence type="ECO:0000259" key="2">
    <source>
        <dbReference type="PROSITE" id="PS50058"/>
    </source>
</evidence>
<gene>
    <name evidence="3" type="ORF">CALMAC_LOCUS19369</name>
</gene>
<dbReference type="InterPro" id="IPR047017">
    <property type="entry name" value="RGS6/7/9/11_DHEX_sf"/>
</dbReference>
<feature type="domain" description="G protein gamma" evidence="2">
    <location>
        <begin position="55"/>
        <end position="114"/>
    </location>
</feature>
<dbReference type="InterPro" id="IPR047016">
    <property type="entry name" value="RGS6/7/9/11"/>
</dbReference>
<protein>
    <recommendedName>
        <fullName evidence="2">G protein gamma domain-containing protein</fullName>
    </recommendedName>
</protein>
<dbReference type="InterPro" id="IPR036284">
    <property type="entry name" value="GGL_sf"/>
</dbReference>
<dbReference type="GO" id="GO:0005096">
    <property type="term" value="F:GTPase activator activity"/>
    <property type="evidence" value="ECO:0007669"/>
    <property type="project" value="TreeGrafter"/>
</dbReference>
<dbReference type="Gene3D" id="4.10.260.10">
    <property type="entry name" value="Transducin (heterotrimeric G protein), gamma chain"/>
    <property type="match status" value="1"/>
</dbReference>
<proteinExistence type="predicted"/>
<reference evidence="3 4" key="1">
    <citation type="submission" date="2019-01" db="EMBL/GenBank/DDBJ databases">
        <authorList>
            <person name="Sayadi A."/>
        </authorList>
    </citation>
    <scope>NUCLEOTIDE SEQUENCE [LARGE SCALE GENOMIC DNA]</scope>
</reference>
<accession>A0A653DPN2</accession>
<organism evidence="3 4">
    <name type="scientific">Callosobruchus maculatus</name>
    <name type="common">Southern cowpea weevil</name>
    <name type="synonym">Pulse bruchid</name>
    <dbReference type="NCBI Taxonomy" id="64391"/>
    <lineage>
        <taxon>Eukaryota</taxon>
        <taxon>Metazoa</taxon>
        <taxon>Ecdysozoa</taxon>
        <taxon>Arthropoda</taxon>
        <taxon>Hexapoda</taxon>
        <taxon>Insecta</taxon>
        <taxon>Pterygota</taxon>
        <taxon>Neoptera</taxon>
        <taxon>Endopterygota</taxon>
        <taxon>Coleoptera</taxon>
        <taxon>Polyphaga</taxon>
        <taxon>Cucujiformia</taxon>
        <taxon>Chrysomeloidea</taxon>
        <taxon>Chrysomelidae</taxon>
        <taxon>Bruchinae</taxon>
        <taxon>Bruchini</taxon>
        <taxon>Callosobruchus</taxon>
    </lineage>
</organism>
<dbReference type="SMART" id="SM01224">
    <property type="entry name" value="G_gamma"/>
    <property type="match status" value="1"/>
</dbReference>
<dbReference type="PROSITE" id="PS50058">
    <property type="entry name" value="G_PROTEIN_GAMMA"/>
    <property type="match status" value="1"/>
</dbReference>
<dbReference type="GO" id="GO:0007186">
    <property type="term" value="P:G protein-coupled receptor signaling pathway"/>
    <property type="evidence" value="ECO:0007669"/>
    <property type="project" value="InterPro"/>
</dbReference>
<dbReference type="AlphaFoldDB" id="A0A653DPN2"/>